<reference evidence="3 4" key="1">
    <citation type="submission" date="2018-05" db="EMBL/GenBank/DDBJ databases">
        <title>Leucothrix arctica sp. nov., isolated from Arctic seawater.</title>
        <authorList>
            <person name="Choi A."/>
            <person name="Baek K."/>
        </authorList>
    </citation>
    <scope>NUCLEOTIDE SEQUENCE [LARGE SCALE GENOMIC DNA]</scope>
    <source>
        <strain evidence="3 4">JCM 18388</strain>
    </source>
</reference>
<dbReference type="InterPro" id="IPR008274">
    <property type="entry name" value="AldOxase/xan_DH_MoCoBD1"/>
</dbReference>
<dbReference type="OrthoDB" id="9767994at2"/>
<evidence type="ECO:0000259" key="2">
    <source>
        <dbReference type="SMART" id="SM01008"/>
    </source>
</evidence>
<protein>
    <submittedName>
        <fullName evidence="3">Xanthine dehydrogenase family protein molybdopterin-binding subunit</fullName>
    </submittedName>
</protein>
<evidence type="ECO:0000256" key="1">
    <source>
        <dbReference type="ARBA" id="ARBA00022729"/>
    </source>
</evidence>
<keyword evidence="4" id="KW-1185">Reference proteome</keyword>
<accession>A0A317CGT5</accession>
<dbReference type="InterPro" id="IPR019546">
    <property type="entry name" value="TAT_signal_bac_arc"/>
</dbReference>
<name>A0A317CGT5_9GAMM</name>
<proteinExistence type="predicted"/>
<dbReference type="Proteomes" id="UP000245539">
    <property type="component" value="Unassembled WGS sequence"/>
</dbReference>
<evidence type="ECO:0000313" key="3">
    <source>
        <dbReference type="EMBL" id="PWQ97794.1"/>
    </source>
</evidence>
<dbReference type="InterPro" id="IPR052516">
    <property type="entry name" value="N-heterocyclic_Hydroxylase"/>
</dbReference>
<dbReference type="InterPro" id="IPR037165">
    <property type="entry name" value="AldOxase/xan_DH_Mopterin-bd_sf"/>
</dbReference>
<comment type="caution">
    <text evidence="3">The sequence shown here is derived from an EMBL/GenBank/DDBJ whole genome shotgun (WGS) entry which is preliminary data.</text>
</comment>
<dbReference type="Pfam" id="PF02738">
    <property type="entry name" value="MoCoBD_1"/>
    <property type="match status" value="1"/>
</dbReference>
<dbReference type="Pfam" id="PF20256">
    <property type="entry name" value="MoCoBD_2"/>
    <property type="match status" value="2"/>
</dbReference>
<dbReference type="PANTHER" id="PTHR47495:SF2">
    <property type="entry name" value="ALDEHYDE DEHYDROGENASE"/>
    <property type="match status" value="1"/>
</dbReference>
<dbReference type="InterPro" id="IPR046867">
    <property type="entry name" value="AldOxase/xan_DH_MoCoBD2"/>
</dbReference>
<dbReference type="GO" id="GO:0016491">
    <property type="term" value="F:oxidoreductase activity"/>
    <property type="evidence" value="ECO:0007669"/>
    <property type="project" value="InterPro"/>
</dbReference>
<organism evidence="3 4">
    <name type="scientific">Leucothrix pacifica</name>
    <dbReference type="NCBI Taxonomy" id="1247513"/>
    <lineage>
        <taxon>Bacteria</taxon>
        <taxon>Pseudomonadati</taxon>
        <taxon>Pseudomonadota</taxon>
        <taxon>Gammaproteobacteria</taxon>
        <taxon>Thiotrichales</taxon>
        <taxon>Thiotrichaceae</taxon>
        <taxon>Leucothrix</taxon>
    </lineage>
</organism>
<evidence type="ECO:0000313" key="4">
    <source>
        <dbReference type="Proteomes" id="UP000245539"/>
    </source>
</evidence>
<dbReference type="SUPFAM" id="SSF56003">
    <property type="entry name" value="Molybdenum cofactor-binding domain"/>
    <property type="match status" value="2"/>
</dbReference>
<dbReference type="InterPro" id="IPR000674">
    <property type="entry name" value="Ald_Oxase/Xan_DH_a/b"/>
</dbReference>
<dbReference type="EMBL" id="QGKM01000022">
    <property type="protein sequence ID" value="PWQ97794.1"/>
    <property type="molecule type" value="Genomic_DNA"/>
</dbReference>
<dbReference type="InterPro" id="IPR012368">
    <property type="entry name" value="OxRdtase_Mopterin-bd_su_IorB"/>
</dbReference>
<dbReference type="InterPro" id="IPR006311">
    <property type="entry name" value="TAT_signal"/>
</dbReference>
<dbReference type="PANTHER" id="PTHR47495">
    <property type="entry name" value="ALDEHYDE DEHYDROGENASE"/>
    <property type="match status" value="1"/>
</dbReference>
<feature type="domain" description="Aldehyde oxidase/xanthine dehydrogenase a/b hammerhead" evidence="2">
    <location>
        <begin position="208"/>
        <end position="288"/>
    </location>
</feature>
<dbReference type="PIRSF" id="PIRSF036389">
    <property type="entry name" value="IOR_B"/>
    <property type="match status" value="1"/>
</dbReference>
<dbReference type="AlphaFoldDB" id="A0A317CGT5"/>
<sequence length="731" mass="77586">MSTSMNRRSFLKGVGALGATLVVGFNSSGLLAAGHSEAASVAADLNPFVRIDADGTVTVIAKHFEMGQGTSTGLATLVAEELDVDWDQVNVEFAPSDNAKYKNLAFGGQGTGGSTAIANSFMQYRQAGAAARDMIIRAAAEAWGVDASDISLKGGMLSTQDRVSGIGRFVEAASKLTAAEEPTLKDPADFSLIGNNKLHRKDNTDKTNGSAMFSMDVKVPNMVYVTILRSPKFGGKLKSFEAGDVKSITGFVDAKALPNMAGVAVYAESTWGAIKARRSIKAVWDDSNADSRGSEERLSEYLAKLDADPSYDVTGNADLADMEAKAKASEKQVSADFIFPLLAHAPMEPLNCVIEPTENGGIRVHDGCQFPMITHPTIAAISKLPMEKVEIKTYYAGGSFGRRANTASDYHVEAVLAYLALGGKNAVKLVWTREDDLAGGFYRPMFAQRASIGIGEDGKVSAWAQRTVAQSIFKGGPMEKMVVHGGVDHASVEGVSDTPYQLPMSLGLTDFESPIPVLWWRSVGHSQSAYTMEVLMDMAAEAAGKDPVEFRLAHLDESDESQGRLAAVLKLAADKADWGKAMPEGQGQGIAVHKSFNSYVAEVTEVSTNEKGAVSINKITCVVDCGIAVNPDVIRAQIEGGIGYGLGAVMRNEVTLKDGVVVQANFPQYEPLRMTDMPDIEVHIMPSDKPPTGVGEPGLPPAGPSLANAIYAATGKRVTKLPMKANGITFA</sequence>
<dbReference type="PROSITE" id="PS51318">
    <property type="entry name" value="TAT"/>
    <property type="match status" value="1"/>
</dbReference>
<dbReference type="Gene3D" id="3.90.1170.50">
    <property type="entry name" value="Aldehyde oxidase/xanthine dehydrogenase, a/b hammerhead"/>
    <property type="match status" value="1"/>
</dbReference>
<dbReference type="Gene3D" id="3.30.365.10">
    <property type="entry name" value="Aldehyde oxidase/xanthine dehydrogenase, molybdopterin binding domain"/>
    <property type="match status" value="4"/>
</dbReference>
<dbReference type="SMART" id="SM01008">
    <property type="entry name" value="Ald_Xan_dh_C"/>
    <property type="match status" value="1"/>
</dbReference>
<dbReference type="NCBIfam" id="TIGR01409">
    <property type="entry name" value="TAT_signal_seq"/>
    <property type="match status" value="1"/>
</dbReference>
<gene>
    <name evidence="3" type="ORF">DKW60_09355</name>
</gene>
<keyword evidence="1" id="KW-0732">Signal</keyword>
<dbReference type="RefSeq" id="WP_109837395.1">
    <property type="nucleotide sequence ID" value="NZ_QGKM01000022.1"/>
</dbReference>